<accession>A0AAD6RPK1</accession>
<sequence length="81" mass="9095">MTAKALLHNRSKQNIMRMSLMCKQKGQSPGMKRSLTAISIGLPVNPKLQQPKSLKQWGREPHPTRKNSEPSTHQPIPAKLT</sequence>
<feature type="compositionally biased region" description="Basic and acidic residues" evidence="1">
    <location>
        <begin position="57"/>
        <end position="68"/>
    </location>
</feature>
<proteinExistence type="predicted"/>
<gene>
    <name evidence="2" type="ORF">NC653_002470</name>
</gene>
<comment type="caution">
    <text evidence="2">The sequence shown here is derived from an EMBL/GenBank/DDBJ whole genome shotgun (WGS) entry which is preliminary data.</text>
</comment>
<dbReference type="AlphaFoldDB" id="A0AAD6RPK1"/>
<reference evidence="2 3" key="1">
    <citation type="journal article" date="2023" name="Mol. Ecol. Resour.">
        <title>Chromosome-level genome assembly of a triploid poplar Populus alba 'Berolinensis'.</title>
        <authorList>
            <person name="Chen S."/>
            <person name="Yu Y."/>
            <person name="Wang X."/>
            <person name="Wang S."/>
            <person name="Zhang T."/>
            <person name="Zhou Y."/>
            <person name="He R."/>
            <person name="Meng N."/>
            <person name="Wang Y."/>
            <person name="Liu W."/>
            <person name="Liu Z."/>
            <person name="Liu J."/>
            <person name="Guo Q."/>
            <person name="Huang H."/>
            <person name="Sederoff R.R."/>
            <person name="Wang G."/>
            <person name="Qu G."/>
            <person name="Chen S."/>
        </authorList>
    </citation>
    <scope>NUCLEOTIDE SEQUENCE [LARGE SCALE GENOMIC DNA]</scope>
    <source>
        <strain evidence="2">SC-2020</strain>
    </source>
</reference>
<protein>
    <submittedName>
        <fullName evidence="2">Uncharacterized protein</fullName>
    </submittedName>
</protein>
<dbReference type="Proteomes" id="UP001164929">
    <property type="component" value="Chromosome 1"/>
</dbReference>
<name>A0AAD6RPK1_9ROSI</name>
<organism evidence="2 3">
    <name type="scientific">Populus alba x Populus x berolinensis</name>
    <dbReference type="NCBI Taxonomy" id="444605"/>
    <lineage>
        <taxon>Eukaryota</taxon>
        <taxon>Viridiplantae</taxon>
        <taxon>Streptophyta</taxon>
        <taxon>Embryophyta</taxon>
        <taxon>Tracheophyta</taxon>
        <taxon>Spermatophyta</taxon>
        <taxon>Magnoliopsida</taxon>
        <taxon>eudicotyledons</taxon>
        <taxon>Gunneridae</taxon>
        <taxon>Pentapetalae</taxon>
        <taxon>rosids</taxon>
        <taxon>fabids</taxon>
        <taxon>Malpighiales</taxon>
        <taxon>Salicaceae</taxon>
        <taxon>Saliceae</taxon>
        <taxon>Populus</taxon>
    </lineage>
</organism>
<evidence type="ECO:0000313" key="2">
    <source>
        <dbReference type="EMBL" id="KAJ7012431.1"/>
    </source>
</evidence>
<keyword evidence="3" id="KW-1185">Reference proteome</keyword>
<dbReference type="EMBL" id="JAQIZT010000001">
    <property type="protein sequence ID" value="KAJ7012431.1"/>
    <property type="molecule type" value="Genomic_DNA"/>
</dbReference>
<feature type="region of interest" description="Disordered" evidence="1">
    <location>
        <begin position="42"/>
        <end position="81"/>
    </location>
</feature>
<evidence type="ECO:0000256" key="1">
    <source>
        <dbReference type="SAM" id="MobiDB-lite"/>
    </source>
</evidence>
<evidence type="ECO:0000313" key="3">
    <source>
        <dbReference type="Proteomes" id="UP001164929"/>
    </source>
</evidence>